<dbReference type="OrthoDB" id="7157at10239"/>
<sequence>MTMANGKAALRKIAFQVGDRFFRFAINPDTMVYSRPHRATTVKTKSRIVVEDFGSDIATVTIGGTTGYNPTGVSSDRGVQKIRELKDYLMAYADMGANGNKSSEDFYFHDFTNKEHYVVHLSSEGVNYTQDANSPLTHRYDIKFTILRKASDPPDDQVVSPEIGNRFPTLPTGPGGFTGGQGTGTSTGNNPSNSGVGSGAQDSNGNKSDDKPYDPTSGNDKIYNKGTEAPINPQAPSPNAYNYGQTGLGYAIGYYLRDRGIG</sequence>
<evidence type="ECO:0000313" key="3">
    <source>
        <dbReference type="Proteomes" id="UP000030206"/>
    </source>
</evidence>
<dbReference type="Proteomes" id="UP000030206">
    <property type="component" value="Segment"/>
</dbReference>
<dbReference type="EMBL" id="KM236245">
    <property type="protein sequence ID" value="AIW03317.1"/>
    <property type="molecule type" value="Genomic_DNA"/>
</dbReference>
<evidence type="ECO:0000256" key="1">
    <source>
        <dbReference type="SAM" id="MobiDB-lite"/>
    </source>
</evidence>
<feature type="compositionally biased region" description="Low complexity" evidence="1">
    <location>
        <begin position="186"/>
        <end position="195"/>
    </location>
</feature>
<feature type="compositionally biased region" description="Gly residues" evidence="1">
    <location>
        <begin position="173"/>
        <end position="185"/>
    </location>
</feature>
<dbReference type="Pfam" id="PF23980">
    <property type="entry name" value="Phage_tail_tube_init"/>
    <property type="match status" value="1"/>
</dbReference>
<gene>
    <name evidence="2" type="ORF">CPT_Mater160</name>
</gene>
<name>A0A0A0RMV3_9CAUD</name>
<feature type="region of interest" description="Disordered" evidence="1">
    <location>
        <begin position="151"/>
        <end position="242"/>
    </location>
</feature>
<protein>
    <submittedName>
        <fullName evidence="2">Uncharacterized protein</fullName>
    </submittedName>
</protein>
<accession>A0A0A0RMV3</accession>
<dbReference type="RefSeq" id="YP_009151119.1">
    <property type="nucleotide sequence ID" value="NC_027366.1"/>
</dbReference>
<dbReference type="InterPro" id="IPR056958">
    <property type="entry name" value="Phage_tail_tube_init_put"/>
</dbReference>
<organism evidence="2 3">
    <name type="scientific">Bacillus phage Mater</name>
    <dbReference type="NCBI Taxonomy" id="1540090"/>
    <lineage>
        <taxon>Viruses</taxon>
        <taxon>Duplodnaviria</taxon>
        <taxon>Heunggongvirae</taxon>
        <taxon>Uroviricota</taxon>
        <taxon>Caudoviricetes</taxon>
        <taxon>Herelleviridae</taxon>
        <taxon>Bastillevirinae</taxon>
        <taxon>Matervirus</taxon>
        <taxon>Matervirus mater</taxon>
    </lineage>
</organism>
<dbReference type="KEGG" id="vg:24607059"/>
<keyword evidence="3" id="KW-1185">Reference proteome</keyword>
<dbReference type="GeneID" id="24607059"/>
<reference evidence="2 3" key="1">
    <citation type="submission" date="2014-07" db="EMBL/GenBank/DDBJ databases">
        <title>Complete Genome of Bacillus megaterium Myophage Mater.</title>
        <authorList>
            <person name="Lancaster J.C."/>
            <person name="Hodde M.K."/>
            <person name="Hernandez A.C."/>
            <person name="Everett G.F.K."/>
        </authorList>
    </citation>
    <scope>NUCLEOTIDE SEQUENCE [LARGE SCALE GENOMIC DNA]</scope>
</reference>
<proteinExistence type="predicted"/>
<evidence type="ECO:0000313" key="2">
    <source>
        <dbReference type="EMBL" id="AIW03317.1"/>
    </source>
</evidence>